<feature type="compositionally biased region" description="Polar residues" evidence="7">
    <location>
        <begin position="558"/>
        <end position="567"/>
    </location>
</feature>
<comment type="similarity">
    <text evidence="2">Belongs to the TRM6/GCD10 family.</text>
</comment>
<evidence type="ECO:0000256" key="2">
    <source>
        <dbReference type="ARBA" id="ARBA00008320"/>
    </source>
</evidence>
<dbReference type="AlphaFoldDB" id="A0A0F0IEF5"/>
<dbReference type="Pfam" id="PF04189">
    <property type="entry name" value="Gcd10p"/>
    <property type="match status" value="1"/>
</dbReference>
<sequence length="578" mass="64533">MHSYVRPNQFVALRLPSEFTKIQKIEPDSTVFLGKFGSFPANQIIGRPFYLTFEILDDADEKDGSCLRIIPAAELHAESLIAEGEGDGEELDTNEDGTPMRTNREIVDDASTQKLTWEEIEALKKESGGAGREIISKLLESHQTLDQKTSFSLAKYMLRKRRKYMKRFTVLPLDVSILTNHMMEDQGAARIMELRDEMIGLLGCWGNVHHGGDASLDEAIAAKPNGRYLVVDDTGGLVVAAMAERMGILYPHDGDEYEEQGSSDEPKKNEAEQAQDNEQPPTESSTHRPARPAHMSASGNSITVLHPNKQPNLSLLKYFGYSQDNPDETHPLHKHLKTISWLQLLDPNADPIYSEEPEIIPESELYTMKSNKRGAYYRKRSRWTRVQSVVNEARAGGFDGLIVATVMEPSSVLKYAVPLLAGSAHVAVYSPSIEPLTELSDLYSTSRKTAFINRRQQLREQKLQQSSDQNDANEIELQDSDLSELMAEFYLDPTLLLAPTLQNSRVRPWQVLPGRTHPLMSMRGGAEGYIFHGVRVIPTQQTIQAAGNPSRKKRKVVTQETPTTAVDSGSGVDVEMKS</sequence>
<dbReference type="EMBL" id="JZEE01000361">
    <property type="protein sequence ID" value="KJK65536.1"/>
    <property type="molecule type" value="Genomic_DNA"/>
</dbReference>
<evidence type="ECO:0000256" key="3">
    <source>
        <dbReference type="ARBA" id="ARBA00021704"/>
    </source>
</evidence>
<evidence type="ECO:0000313" key="8">
    <source>
        <dbReference type="EMBL" id="KJK65536.1"/>
    </source>
</evidence>
<name>A0A0F0IEF5_ASPPU</name>
<feature type="region of interest" description="Disordered" evidence="7">
    <location>
        <begin position="545"/>
        <end position="578"/>
    </location>
</feature>
<dbReference type="OrthoDB" id="10254665at2759"/>
<dbReference type="Proteomes" id="UP000033540">
    <property type="component" value="Unassembled WGS sequence"/>
</dbReference>
<feature type="region of interest" description="Disordered" evidence="7">
    <location>
        <begin position="82"/>
        <end position="101"/>
    </location>
</feature>
<comment type="subcellular location">
    <subcellularLocation>
        <location evidence="1">Nucleus</location>
    </subcellularLocation>
</comment>
<feature type="compositionally biased region" description="Acidic residues" evidence="7">
    <location>
        <begin position="84"/>
        <end position="95"/>
    </location>
</feature>
<proteinExistence type="inferred from homology"/>
<keyword evidence="4" id="KW-0819">tRNA processing</keyword>
<evidence type="ECO:0000256" key="6">
    <source>
        <dbReference type="ARBA" id="ARBA00032319"/>
    </source>
</evidence>
<evidence type="ECO:0000313" key="9">
    <source>
        <dbReference type="Proteomes" id="UP000033540"/>
    </source>
</evidence>
<reference evidence="8 9" key="1">
    <citation type="submission" date="2015-02" db="EMBL/GenBank/DDBJ databases">
        <title>Draft genome sequence of Aspergillus parasiticus SU-1.</title>
        <authorList>
            <person name="Yu J."/>
            <person name="Fedorova N."/>
            <person name="Yin Y."/>
            <person name="Losada L."/>
            <person name="Zafar N."/>
            <person name="Taujale R."/>
            <person name="Ehrlich K.C."/>
            <person name="Bhatnagar D."/>
            <person name="Cleveland T.E."/>
            <person name="Bennett J.W."/>
            <person name="Nierman W.C."/>
        </authorList>
    </citation>
    <scope>NUCLEOTIDE SEQUENCE [LARGE SCALE GENOMIC DNA]</scope>
    <source>
        <strain evidence="9">ATCC 56775 / NRRL 5862 / SRRC 143 / SU-1</strain>
    </source>
</reference>
<feature type="region of interest" description="Disordered" evidence="7">
    <location>
        <begin position="253"/>
        <end position="306"/>
    </location>
</feature>
<dbReference type="STRING" id="1403190.A0A0F0IEF5"/>
<dbReference type="PANTHER" id="PTHR12945:SF0">
    <property type="entry name" value="TRNA (ADENINE(58)-N(1))-METHYLTRANSFERASE NON-CATALYTIC SUBUNIT TRM6"/>
    <property type="match status" value="1"/>
</dbReference>
<feature type="compositionally biased region" description="Polar residues" evidence="7">
    <location>
        <begin position="297"/>
        <end position="306"/>
    </location>
</feature>
<feature type="compositionally biased region" description="Polar residues" evidence="7">
    <location>
        <begin position="272"/>
        <end position="284"/>
    </location>
</feature>
<dbReference type="PANTHER" id="PTHR12945">
    <property type="entry name" value="TRANSLATION INITIATION FACTOR EIF3-RELATED"/>
    <property type="match status" value="1"/>
</dbReference>
<evidence type="ECO:0000256" key="4">
    <source>
        <dbReference type="ARBA" id="ARBA00022694"/>
    </source>
</evidence>
<dbReference type="GO" id="GO:0031515">
    <property type="term" value="C:tRNA (m1A) methyltransferase complex"/>
    <property type="evidence" value="ECO:0007669"/>
    <property type="project" value="InterPro"/>
</dbReference>
<evidence type="ECO:0000256" key="5">
    <source>
        <dbReference type="ARBA" id="ARBA00023242"/>
    </source>
</evidence>
<dbReference type="GO" id="GO:0005634">
    <property type="term" value="C:nucleus"/>
    <property type="evidence" value="ECO:0007669"/>
    <property type="project" value="UniProtKB-SubCell"/>
</dbReference>
<protein>
    <recommendedName>
        <fullName evidence="3">tRNA (adenine(58)-N(1))-methyltransferase non-catalytic subunit TRM6</fullName>
    </recommendedName>
    <alternativeName>
        <fullName evidence="6">tRNA(m1A58)-methyltransferase subunit TRM6</fullName>
    </alternativeName>
</protein>
<dbReference type="InterPro" id="IPR017423">
    <property type="entry name" value="TRM6"/>
</dbReference>
<evidence type="ECO:0000256" key="1">
    <source>
        <dbReference type="ARBA" id="ARBA00004123"/>
    </source>
</evidence>
<gene>
    <name evidence="8" type="ORF">P875_00010177</name>
</gene>
<organism evidence="8 9">
    <name type="scientific">Aspergillus parasiticus (strain ATCC 56775 / NRRL 5862 / SRRC 143 / SU-1)</name>
    <dbReference type="NCBI Taxonomy" id="1403190"/>
    <lineage>
        <taxon>Eukaryota</taxon>
        <taxon>Fungi</taxon>
        <taxon>Dikarya</taxon>
        <taxon>Ascomycota</taxon>
        <taxon>Pezizomycotina</taxon>
        <taxon>Eurotiomycetes</taxon>
        <taxon>Eurotiomycetidae</taxon>
        <taxon>Eurotiales</taxon>
        <taxon>Aspergillaceae</taxon>
        <taxon>Aspergillus</taxon>
        <taxon>Aspergillus subgen. Circumdati</taxon>
    </lineage>
</organism>
<accession>A0A0F0IEF5</accession>
<keyword evidence="5" id="KW-0539">Nucleus</keyword>
<evidence type="ECO:0000256" key="7">
    <source>
        <dbReference type="SAM" id="MobiDB-lite"/>
    </source>
</evidence>
<dbReference type="GO" id="GO:0030488">
    <property type="term" value="P:tRNA methylation"/>
    <property type="evidence" value="ECO:0007669"/>
    <property type="project" value="InterPro"/>
</dbReference>
<comment type="caution">
    <text evidence="8">The sequence shown here is derived from an EMBL/GenBank/DDBJ whole genome shotgun (WGS) entry which is preliminary data.</text>
</comment>